<gene>
    <name evidence="2" type="ORF">ABMA28_012444</name>
</gene>
<comment type="caution">
    <text evidence="2">The sequence shown here is derived from an EMBL/GenBank/DDBJ whole genome shotgun (WGS) entry which is preliminary data.</text>
</comment>
<feature type="compositionally biased region" description="Pro residues" evidence="1">
    <location>
        <begin position="212"/>
        <end position="225"/>
    </location>
</feature>
<sequence length="425" mass="47548">MPSQDSIDIASIFDDIEEHNLKYCCICFRTEEERKLVYGDTHFLKCLKFMDVWTAAAPFPYIGDTAGLQTPAAVPVCYVCEAETTRAYALFQAINFARIINQFFRDVACRVKFKANIPTHLDRHIGKQRNYCGVRPQADWWRRLRARSNLVQTEVLVITDHLDEELNATVDQPQARASRATDRPPSPRSGPPPRAPEPDNIVIIDDDEDPLDVPPPPLTPMPPIPPTPTPKVVPLHRLLEANATPNEDMITSDLPKKNLSGYILQPLVLAADGTYHIAGTTIRNGPIQQIQHNTIQNTQNTQQQNTQKYLEIEPLDLDSDNSLSAVVIESDQCMNGLNISNIQTLSDGILVDEDGQERGEVGKEEKSGGGVEKRPVMTGSRIDWEDKIPMDVISFVDATDPLINKNSSTQTPPRKRHKDNFVDLS</sequence>
<proteinExistence type="predicted"/>
<evidence type="ECO:0000313" key="3">
    <source>
        <dbReference type="Proteomes" id="UP001549921"/>
    </source>
</evidence>
<evidence type="ECO:0000313" key="2">
    <source>
        <dbReference type="EMBL" id="KAL0808763.1"/>
    </source>
</evidence>
<feature type="region of interest" description="Disordered" evidence="1">
    <location>
        <begin position="356"/>
        <end position="378"/>
    </location>
</feature>
<dbReference type="AlphaFoldDB" id="A0ABD0S618"/>
<reference evidence="2 3" key="1">
    <citation type="submission" date="2024-06" db="EMBL/GenBank/DDBJ databases">
        <title>A chromosome-level genome assembly of beet webworm, Loxostege sticticalis.</title>
        <authorList>
            <person name="Zhang Y."/>
        </authorList>
    </citation>
    <scope>NUCLEOTIDE SEQUENCE [LARGE SCALE GENOMIC DNA]</scope>
    <source>
        <strain evidence="2">AQ028</strain>
        <tissue evidence="2">Male pupae</tissue>
    </source>
</reference>
<protein>
    <submittedName>
        <fullName evidence="2">Uncharacterized protein</fullName>
    </submittedName>
</protein>
<feature type="compositionally biased region" description="Pro residues" evidence="1">
    <location>
        <begin position="184"/>
        <end position="195"/>
    </location>
</feature>
<organism evidence="2 3">
    <name type="scientific">Loxostege sticticalis</name>
    <name type="common">Beet webworm moth</name>
    <dbReference type="NCBI Taxonomy" id="481309"/>
    <lineage>
        <taxon>Eukaryota</taxon>
        <taxon>Metazoa</taxon>
        <taxon>Ecdysozoa</taxon>
        <taxon>Arthropoda</taxon>
        <taxon>Hexapoda</taxon>
        <taxon>Insecta</taxon>
        <taxon>Pterygota</taxon>
        <taxon>Neoptera</taxon>
        <taxon>Endopterygota</taxon>
        <taxon>Lepidoptera</taxon>
        <taxon>Glossata</taxon>
        <taxon>Ditrysia</taxon>
        <taxon>Pyraloidea</taxon>
        <taxon>Crambidae</taxon>
        <taxon>Pyraustinae</taxon>
        <taxon>Loxostege</taxon>
    </lineage>
</organism>
<feature type="region of interest" description="Disordered" evidence="1">
    <location>
        <begin position="167"/>
        <end position="225"/>
    </location>
</feature>
<name>A0ABD0S618_LOXSC</name>
<evidence type="ECO:0000256" key="1">
    <source>
        <dbReference type="SAM" id="MobiDB-lite"/>
    </source>
</evidence>
<dbReference type="EMBL" id="JBEDNZ010000030">
    <property type="protein sequence ID" value="KAL0808763.1"/>
    <property type="molecule type" value="Genomic_DNA"/>
</dbReference>
<dbReference type="Proteomes" id="UP001549921">
    <property type="component" value="Unassembled WGS sequence"/>
</dbReference>
<feature type="region of interest" description="Disordered" evidence="1">
    <location>
        <begin position="399"/>
        <end position="425"/>
    </location>
</feature>
<accession>A0ABD0S618</accession>
<feature type="compositionally biased region" description="Basic and acidic residues" evidence="1">
    <location>
        <begin position="356"/>
        <end position="375"/>
    </location>
</feature>